<dbReference type="InterPro" id="IPR044668">
    <property type="entry name" value="PuuD-like"/>
</dbReference>
<dbReference type="InterPro" id="IPR011697">
    <property type="entry name" value="Peptidase_C26"/>
</dbReference>
<dbReference type="PROSITE" id="PS51273">
    <property type="entry name" value="GATASE_TYPE_1"/>
    <property type="match status" value="1"/>
</dbReference>
<dbReference type="Pfam" id="PF07722">
    <property type="entry name" value="Peptidase_C26"/>
    <property type="match status" value="1"/>
</dbReference>
<dbReference type="RefSeq" id="WP_205009746.1">
    <property type="nucleotide sequence ID" value="NZ_JAFBEH010000022.1"/>
</dbReference>
<dbReference type="SUPFAM" id="SSF52317">
    <property type="entry name" value="Class I glutamine amidotransferase-like"/>
    <property type="match status" value="1"/>
</dbReference>
<dbReference type="CDD" id="cd01745">
    <property type="entry name" value="GATase1_2"/>
    <property type="match status" value="1"/>
</dbReference>
<dbReference type="PANTHER" id="PTHR43235">
    <property type="entry name" value="GLUTAMINE AMIDOTRANSFERASE PB2B2.05-RELATED"/>
    <property type="match status" value="1"/>
</dbReference>
<name>A0ABS2PS97_9STRE</name>
<gene>
    <name evidence="1" type="ORF">JOC28_001212</name>
</gene>
<proteinExistence type="predicted"/>
<accession>A0ABS2PS97</accession>
<protein>
    <submittedName>
        <fullName evidence="1">Glutamine amidotransferase</fullName>
    </submittedName>
</protein>
<dbReference type="InterPro" id="IPR029062">
    <property type="entry name" value="Class_I_gatase-like"/>
</dbReference>
<comment type="caution">
    <text evidence="1">The sequence shown here is derived from an EMBL/GenBank/DDBJ whole genome shotgun (WGS) entry which is preliminary data.</text>
</comment>
<evidence type="ECO:0000313" key="1">
    <source>
        <dbReference type="EMBL" id="MBM7642912.1"/>
    </source>
</evidence>
<keyword evidence="2" id="KW-1185">Reference proteome</keyword>
<organism evidence="1 2">
    <name type="scientific">Streptococcus loxodontisalivarius</name>
    <dbReference type="NCBI Taxonomy" id="1349415"/>
    <lineage>
        <taxon>Bacteria</taxon>
        <taxon>Bacillati</taxon>
        <taxon>Bacillota</taxon>
        <taxon>Bacilli</taxon>
        <taxon>Lactobacillales</taxon>
        <taxon>Streptococcaceae</taxon>
        <taxon>Streptococcus</taxon>
    </lineage>
</organism>
<keyword evidence="1" id="KW-0315">Glutamine amidotransferase</keyword>
<dbReference type="EMBL" id="JAFBEH010000022">
    <property type="protein sequence ID" value="MBM7642912.1"/>
    <property type="molecule type" value="Genomic_DNA"/>
</dbReference>
<dbReference type="Gene3D" id="3.40.50.880">
    <property type="match status" value="1"/>
</dbReference>
<dbReference type="PANTHER" id="PTHR43235:SF1">
    <property type="entry name" value="GLUTAMINE AMIDOTRANSFERASE PB2B2.05-RELATED"/>
    <property type="match status" value="1"/>
</dbReference>
<sequence length="233" mass="25361">MSKPIIVGISANEKPISADIPIVHLSSSRHFADGVKAAGGLPVYLPISQPDLAKSYIDTIDALILTGGQDIHPSLYGGHLLENADADYLLERDLFEQALLKEALAQRKPILAVCRGMQLLNVTLGGSLFAHIDNHSQGLPLGTSHTIELESDSQLAQLLPDGLEVNSVHHQALDQLGQGLEVEARDPRDGIVEAVSLEDYPLLAVQWHPEFLIDNPAHQQLFNRLISFAKEQI</sequence>
<reference evidence="1 2" key="1">
    <citation type="submission" date="2021-01" db="EMBL/GenBank/DDBJ databases">
        <title>Genomic Encyclopedia of Type Strains, Phase IV (KMG-IV): sequencing the most valuable type-strain genomes for metagenomic binning, comparative biology and taxonomic classification.</title>
        <authorList>
            <person name="Goeker M."/>
        </authorList>
    </citation>
    <scope>NUCLEOTIDE SEQUENCE [LARGE SCALE GENOMIC DNA]</scope>
    <source>
        <strain evidence="1 2">DSM 27382</strain>
    </source>
</reference>
<evidence type="ECO:0000313" key="2">
    <source>
        <dbReference type="Proteomes" id="UP000697472"/>
    </source>
</evidence>
<dbReference type="Proteomes" id="UP000697472">
    <property type="component" value="Unassembled WGS sequence"/>
</dbReference>